<keyword evidence="1" id="KW-0732">Signal</keyword>
<comment type="caution">
    <text evidence="2">The sequence shown here is derived from an EMBL/GenBank/DDBJ whole genome shotgun (WGS) entry which is preliminary data.</text>
</comment>
<feature type="signal peptide" evidence="1">
    <location>
        <begin position="1"/>
        <end position="20"/>
    </location>
</feature>
<sequence>MPSLNNIAFTVLLVANVVLAGNCLPGNGRSATIQYAVHVHTTDSLGNDHVGTYWSPNIRIEDFQAIDIAQHMRVWSDNRFQAIYRRKKVVVTNVEVLNDGESVKRETIDEMIHVVCRNVRLRQTLSREFIVD</sequence>
<dbReference type="Proteomes" id="UP000799439">
    <property type="component" value="Unassembled WGS sequence"/>
</dbReference>
<keyword evidence="3" id="KW-1185">Reference proteome</keyword>
<dbReference type="EMBL" id="ML996092">
    <property type="protein sequence ID" value="KAF2149155.1"/>
    <property type="molecule type" value="Genomic_DNA"/>
</dbReference>
<feature type="chain" id="PRO_5040306872" evidence="1">
    <location>
        <begin position="21"/>
        <end position="132"/>
    </location>
</feature>
<evidence type="ECO:0000313" key="3">
    <source>
        <dbReference type="Proteomes" id="UP000799439"/>
    </source>
</evidence>
<dbReference type="AlphaFoldDB" id="A0A9P4IWT8"/>
<name>A0A9P4IWT8_9PEZI</name>
<accession>A0A9P4IWT8</accession>
<evidence type="ECO:0000256" key="1">
    <source>
        <dbReference type="SAM" id="SignalP"/>
    </source>
</evidence>
<gene>
    <name evidence="2" type="ORF">K461DRAFT_297613</name>
</gene>
<protein>
    <submittedName>
        <fullName evidence="2">Uncharacterized protein</fullName>
    </submittedName>
</protein>
<evidence type="ECO:0000313" key="2">
    <source>
        <dbReference type="EMBL" id="KAF2149155.1"/>
    </source>
</evidence>
<organism evidence="2 3">
    <name type="scientific">Myriangium duriaei CBS 260.36</name>
    <dbReference type="NCBI Taxonomy" id="1168546"/>
    <lineage>
        <taxon>Eukaryota</taxon>
        <taxon>Fungi</taxon>
        <taxon>Dikarya</taxon>
        <taxon>Ascomycota</taxon>
        <taxon>Pezizomycotina</taxon>
        <taxon>Dothideomycetes</taxon>
        <taxon>Dothideomycetidae</taxon>
        <taxon>Myriangiales</taxon>
        <taxon>Myriangiaceae</taxon>
        <taxon>Myriangium</taxon>
    </lineage>
</organism>
<reference evidence="2" key="1">
    <citation type="journal article" date="2020" name="Stud. Mycol.">
        <title>101 Dothideomycetes genomes: a test case for predicting lifestyles and emergence of pathogens.</title>
        <authorList>
            <person name="Haridas S."/>
            <person name="Albert R."/>
            <person name="Binder M."/>
            <person name="Bloem J."/>
            <person name="Labutti K."/>
            <person name="Salamov A."/>
            <person name="Andreopoulos B."/>
            <person name="Baker S."/>
            <person name="Barry K."/>
            <person name="Bills G."/>
            <person name="Bluhm B."/>
            <person name="Cannon C."/>
            <person name="Castanera R."/>
            <person name="Culley D."/>
            <person name="Daum C."/>
            <person name="Ezra D."/>
            <person name="Gonzalez J."/>
            <person name="Henrissat B."/>
            <person name="Kuo A."/>
            <person name="Liang C."/>
            <person name="Lipzen A."/>
            <person name="Lutzoni F."/>
            <person name="Magnuson J."/>
            <person name="Mondo S."/>
            <person name="Nolan M."/>
            <person name="Ohm R."/>
            <person name="Pangilinan J."/>
            <person name="Park H.-J."/>
            <person name="Ramirez L."/>
            <person name="Alfaro M."/>
            <person name="Sun H."/>
            <person name="Tritt A."/>
            <person name="Yoshinaga Y."/>
            <person name="Zwiers L.-H."/>
            <person name="Turgeon B."/>
            <person name="Goodwin S."/>
            <person name="Spatafora J."/>
            <person name="Crous P."/>
            <person name="Grigoriev I."/>
        </authorList>
    </citation>
    <scope>NUCLEOTIDE SEQUENCE</scope>
    <source>
        <strain evidence="2">CBS 260.36</strain>
    </source>
</reference>
<proteinExistence type="predicted"/>